<dbReference type="EMBL" id="JACTAM010000019">
    <property type="protein sequence ID" value="KAI2653136.1"/>
    <property type="molecule type" value="Genomic_DNA"/>
</dbReference>
<organism evidence="5 6">
    <name type="scientific">Labeo rohita</name>
    <name type="common">Indian major carp</name>
    <name type="synonym">Cyprinus rohita</name>
    <dbReference type="NCBI Taxonomy" id="84645"/>
    <lineage>
        <taxon>Eukaryota</taxon>
        <taxon>Metazoa</taxon>
        <taxon>Chordata</taxon>
        <taxon>Craniata</taxon>
        <taxon>Vertebrata</taxon>
        <taxon>Euteleostomi</taxon>
        <taxon>Actinopterygii</taxon>
        <taxon>Neopterygii</taxon>
        <taxon>Teleostei</taxon>
        <taxon>Ostariophysi</taxon>
        <taxon>Cypriniformes</taxon>
        <taxon>Cyprinidae</taxon>
        <taxon>Labeoninae</taxon>
        <taxon>Labeonini</taxon>
        <taxon>Labeo</taxon>
    </lineage>
</organism>
<proteinExistence type="predicted"/>
<keyword evidence="5" id="KW-0176">Collagen</keyword>
<evidence type="ECO:0000256" key="1">
    <source>
        <dbReference type="ARBA" id="ARBA00022729"/>
    </source>
</evidence>
<feature type="region of interest" description="Disordered" evidence="3">
    <location>
        <begin position="1"/>
        <end position="26"/>
    </location>
</feature>
<accession>A0ABQ8LR62</accession>
<dbReference type="SUPFAM" id="SSF49899">
    <property type="entry name" value="Concanavalin A-like lectins/glucanases"/>
    <property type="match status" value="1"/>
</dbReference>
<reference evidence="5 6" key="1">
    <citation type="submission" date="2022-01" db="EMBL/GenBank/DDBJ databases">
        <title>A high-quality chromosome-level genome assembly of rohu carp, Labeo rohita.</title>
        <authorList>
            <person name="Arick M.A. II"/>
            <person name="Hsu C.-Y."/>
            <person name="Magbanua Z."/>
            <person name="Pechanova O."/>
            <person name="Grover C."/>
            <person name="Miller E."/>
            <person name="Thrash A."/>
            <person name="Ezzel L."/>
            <person name="Alam S."/>
            <person name="Benzie J."/>
            <person name="Hamilton M."/>
            <person name="Karsi A."/>
            <person name="Lawrence M.L."/>
            <person name="Peterson D.G."/>
        </authorList>
    </citation>
    <scope>NUCLEOTIDE SEQUENCE [LARGE SCALE GENOMIC DNA]</scope>
    <source>
        <strain evidence="6">BAU-BD-2019</strain>
        <tissue evidence="5">Blood</tissue>
    </source>
</reference>
<dbReference type="GO" id="GO:0005581">
    <property type="term" value="C:collagen trimer"/>
    <property type="evidence" value="ECO:0007669"/>
    <property type="project" value="UniProtKB-KW"/>
</dbReference>
<evidence type="ECO:0000256" key="2">
    <source>
        <dbReference type="ARBA" id="ARBA00022737"/>
    </source>
</evidence>
<dbReference type="InterPro" id="IPR008160">
    <property type="entry name" value="Collagen"/>
</dbReference>
<sequence length="442" mass="48750">MKKGARSARGSTSSLNISRKKALPPPLEALAANQTPGTKLGRPCEKPLMCPKSLASPAQVVFSQRGPWAPLRTDWRGTTHLWAKGQNFCIHSDSHIPTEGQKHGSSPQHEQESGLATDVGRMFNTYDCLHSALCTSSRSLDGDSVCPTMKNGQDDLPGFDLITQFQLDVIPMRGVRKVEGSTPLQVAYRLDREANFQIPTRLNFPRGFPDEYSFMTTFRMIKNTVNKVWNIWQVVDEDGLKQAGMRLNGDQQALEFFLTTMEGDEQTVTFPGLSVLFNTKWHKVMVGVEKELVTLYVDCHPVDQKPIKRKGYVNTEGDTLIGRLDSDPNTSVVFELQWMLIHCDPKRAQRESCTELPLSEMYANAEGIPGTPGTPGATGSKGERGEIGLPGQRGLQGSPGPMGPMGPMGPRGPVGERVRDLIRPLSLIFSLNLCFEEVKPSN</sequence>
<feature type="compositionally biased region" description="Low complexity" evidence="3">
    <location>
        <begin position="367"/>
        <end position="378"/>
    </location>
</feature>
<dbReference type="InterPro" id="IPR048287">
    <property type="entry name" value="TSPN-like_N"/>
</dbReference>
<protein>
    <submittedName>
        <fullName evidence="5">Collagen alpha-1(IX) chain</fullName>
    </submittedName>
</protein>
<evidence type="ECO:0000256" key="3">
    <source>
        <dbReference type="SAM" id="MobiDB-lite"/>
    </source>
</evidence>
<dbReference type="Pfam" id="PF01391">
    <property type="entry name" value="Collagen"/>
    <property type="match status" value="1"/>
</dbReference>
<evidence type="ECO:0000313" key="5">
    <source>
        <dbReference type="EMBL" id="KAI2653136.1"/>
    </source>
</evidence>
<name>A0ABQ8LR62_LABRO</name>
<feature type="domain" description="Thrombospondin-like N-terminal" evidence="4">
    <location>
        <begin position="152"/>
        <end position="345"/>
    </location>
</feature>
<evidence type="ECO:0000259" key="4">
    <source>
        <dbReference type="SMART" id="SM00210"/>
    </source>
</evidence>
<dbReference type="Proteomes" id="UP000830375">
    <property type="component" value="Unassembled WGS sequence"/>
</dbReference>
<gene>
    <name evidence="5" type="ORF">H4Q32_006514</name>
</gene>
<dbReference type="InterPro" id="IPR013320">
    <property type="entry name" value="ConA-like_dom_sf"/>
</dbReference>
<evidence type="ECO:0000313" key="6">
    <source>
        <dbReference type="Proteomes" id="UP000830375"/>
    </source>
</evidence>
<dbReference type="SMART" id="SM00210">
    <property type="entry name" value="TSPN"/>
    <property type="match status" value="1"/>
</dbReference>
<keyword evidence="1" id="KW-0732">Signal</keyword>
<dbReference type="Gene3D" id="2.60.120.200">
    <property type="match status" value="1"/>
</dbReference>
<keyword evidence="6" id="KW-1185">Reference proteome</keyword>
<comment type="caution">
    <text evidence="5">The sequence shown here is derived from an EMBL/GenBank/DDBJ whole genome shotgun (WGS) entry which is preliminary data.</text>
</comment>
<keyword evidence="2" id="KW-0677">Repeat</keyword>
<feature type="region of interest" description="Disordered" evidence="3">
    <location>
        <begin position="364"/>
        <end position="413"/>
    </location>
</feature>